<dbReference type="Gene3D" id="3.90.550.10">
    <property type="entry name" value="Spore Coat Polysaccharide Biosynthesis Protein SpsA, Chain A"/>
    <property type="match status" value="1"/>
</dbReference>
<keyword evidence="2" id="KW-1185">Reference proteome</keyword>
<dbReference type="PANTHER" id="PTHR21485:SF6">
    <property type="entry name" value="N-ACYLNEURAMINATE CYTIDYLYLTRANSFERASE-RELATED"/>
    <property type="match status" value="1"/>
</dbReference>
<dbReference type="CDD" id="cd02513">
    <property type="entry name" value="CMP-NeuAc_Synthase"/>
    <property type="match status" value="1"/>
</dbReference>
<evidence type="ECO:0000313" key="1">
    <source>
        <dbReference type="EMBL" id="RAH96535.1"/>
    </source>
</evidence>
<dbReference type="Proteomes" id="UP000249590">
    <property type="component" value="Unassembled WGS sequence"/>
</dbReference>
<dbReference type="InterPro" id="IPR029044">
    <property type="entry name" value="Nucleotide-diphossugar_trans"/>
</dbReference>
<keyword evidence="1" id="KW-0548">Nucleotidyltransferase</keyword>
<dbReference type="EMBL" id="QHHQ01000012">
    <property type="protein sequence ID" value="RAH96535.1"/>
    <property type="molecule type" value="Genomic_DNA"/>
</dbReference>
<comment type="caution">
    <text evidence="1">The sequence shown here is derived from an EMBL/GenBank/DDBJ whole genome shotgun (WGS) entry which is preliminary data.</text>
</comment>
<dbReference type="GO" id="GO:0008781">
    <property type="term" value="F:N-acylneuraminate cytidylyltransferase activity"/>
    <property type="evidence" value="ECO:0007669"/>
    <property type="project" value="TreeGrafter"/>
</dbReference>
<dbReference type="InterPro" id="IPR050793">
    <property type="entry name" value="CMP-NeuNAc_synthase"/>
</dbReference>
<dbReference type="Pfam" id="PF02348">
    <property type="entry name" value="CTP_transf_3"/>
    <property type="match status" value="1"/>
</dbReference>
<name>A0A8B2NDH8_9HYPH</name>
<accession>A0A8B2NDH8</accession>
<keyword evidence="1" id="KW-0808">Transferase</keyword>
<sequence>MPPVIAIVPMKGHSARVPKKNLRPMCGRPLYHWITRTLQAARGVDRVVIETDADEIEADVRASFPDIEVLRRPAHLHGDDVPMNAVLDNAMAGLESRLEAGAVFLQSHSTNPLLKVSTVEKALGDYLADGDHDSLFAVTRWQTRFFWADGRPVNHNPDELLPTQDLPPLYEENSNLYIFTRASFDKRHHRIGTAPKMYEMEYIEAVDIDEIQHFDLAEALLERAIARGEVSA</sequence>
<dbReference type="SUPFAM" id="SSF53448">
    <property type="entry name" value="Nucleotide-diphospho-sugar transferases"/>
    <property type="match status" value="1"/>
</dbReference>
<organism evidence="1 2">
    <name type="scientific">Acuticoccus sediminis</name>
    <dbReference type="NCBI Taxonomy" id="2184697"/>
    <lineage>
        <taxon>Bacteria</taxon>
        <taxon>Pseudomonadati</taxon>
        <taxon>Pseudomonadota</taxon>
        <taxon>Alphaproteobacteria</taxon>
        <taxon>Hyphomicrobiales</taxon>
        <taxon>Amorphaceae</taxon>
        <taxon>Acuticoccus</taxon>
    </lineage>
</organism>
<dbReference type="InterPro" id="IPR003329">
    <property type="entry name" value="Cytidylyl_trans"/>
</dbReference>
<dbReference type="OrthoDB" id="9805604at2"/>
<protein>
    <submittedName>
        <fullName evidence="1">Acylneuraminate cytidylyltransferase</fullName>
    </submittedName>
</protein>
<dbReference type="PANTHER" id="PTHR21485">
    <property type="entry name" value="HAD SUPERFAMILY MEMBERS CMAS AND KDSC"/>
    <property type="match status" value="1"/>
</dbReference>
<evidence type="ECO:0000313" key="2">
    <source>
        <dbReference type="Proteomes" id="UP000249590"/>
    </source>
</evidence>
<reference evidence="1 2" key="1">
    <citation type="submission" date="2018-05" db="EMBL/GenBank/DDBJ databases">
        <title>Acuticoccus sediminis sp. nov., isolated from deep-sea sediment of Indian Ocean.</title>
        <authorList>
            <person name="Liu X."/>
            <person name="Lai Q."/>
            <person name="Du Y."/>
            <person name="Sun F."/>
            <person name="Zhang X."/>
            <person name="Wang S."/>
            <person name="Shao Z."/>
        </authorList>
    </citation>
    <scope>NUCLEOTIDE SEQUENCE [LARGE SCALE GENOMIC DNA]</scope>
    <source>
        <strain evidence="1 2">PTG4-2</strain>
    </source>
</reference>
<dbReference type="RefSeq" id="WP_111352404.1">
    <property type="nucleotide sequence ID" value="NZ_JAIWKD010000017.1"/>
</dbReference>
<proteinExistence type="predicted"/>
<dbReference type="AlphaFoldDB" id="A0A8B2NDH8"/>
<gene>
    <name evidence="1" type="ORF">DLJ53_32005</name>
</gene>